<dbReference type="AlphaFoldDB" id="A0A0E9QKE2"/>
<sequence length="48" mass="5209">MCNQQPLTQTAVRLSEAHNSVFLPAYPGTHTPLLSLHRPTAVLVSLVV</sequence>
<reference evidence="1" key="1">
    <citation type="submission" date="2014-11" db="EMBL/GenBank/DDBJ databases">
        <authorList>
            <person name="Amaro Gonzalez C."/>
        </authorList>
    </citation>
    <scope>NUCLEOTIDE SEQUENCE</scope>
</reference>
<proteinExistence type="predicted"/>
<protein>
    <submittedName>
        <fullName evidence="1">Uncharacterized protein</fullName>
    </submittedName>
</protein>
<evidence type="ECO:0000313" key="1">
    <source>
        <dbReference type="EMBL" id="JAH16982.1"/>
    </source>
</evidence>
<reference evidence="1" key="2">
    <citation type="journal article" date="2015" name="Fish Shellfish Immunol.">
        <title>Early steps in the European eel (Anguilla anguilla)-Vibrio vulnificus interaction in the gills: Role of the RtxA13 toxin.</title>
        <authorList>
            <person name="Callol A."/>
            <person name="Pajuelo D."/>
            <person name="Ebbesson L."/>
            <person name="Teles M."/>
            <person name="MacKenzie S."/>
            <person name="Amaro C."/>
        </authorList>
    </citation>
    <scope>NUCLEOTIDE SEQUENCE</scope>
</reference>
<dbReference type="EMBL" id="GBXM01091595">
    <property type="protein sequence ID" value="JAH16982.1"/>
    <property type="molecule type" value="Transcribed_RNA"/>
</dbReference>
<name>A0A0E9QKE2_ANGAN</name>
<accession>A0A0E9QKE2</accession>
<organism evidence="1">
    <name type="scientific">Anguilla anguilla</name>
    <name type="common">European freshwater eel</name>
    <name type="synonym">Muraena anguilla</name>
    <dbReference type="NCBI Taxonomy" id="7936"/>
    <lineage>
        <taxon>Eukaryota</taxon>
        <taxon>Metazoa</taxon>
        <taxon>Chordata</taxon>
        <taxon>Craniata</taxon>
        <taxon>Vertebrata</taxon>
        <taxon>Euteleostomi</taxon>
        <taxon>Actinopterygii</taxon>
        <taxon>Neopterygii</taxon>
        <taxon>Teleostei</taxon>
        <taxon>Anguilliformes</taxon>
        <taxon>Anguillidae</taxon>
        <taxon>Anguilla</taxon>
    </lineage>
</organism>